<dbReference type="SUPFAM" id="SSF52058">
    <property type="entry name" value="L domain-like"/>
    <property type="match status" value="1"/>
</dbReference>
<dbReference type="InterPro" id="IPR011081">
    <property type="entry name" value="Big_4"/>
</dbReference>
<dbReference type="InterPro" id="IPR053139">
    <property type="entry name" value="Surface_bspA-like"/>
</dbReference>
<evidence type="ECO:0000256" key="1">
    <source>
        <dbReference type="SAM" id="MobiDB-lite"/>
    </source>
</evidence>
<reference evidence="4 5" key="1">
    <citation type="submission" date="2016-10" db="EMBL/GenBank/DDBJ databases">
        <authorList>
            <person name="de Groot N.N."/>
        </authorList>
    </citation>
    <scope>NUCLEOTIDE SEQUENCE [LARGE SCALE GENOMIC DNA]</scope>
    <source>
        <strain evidence="4 5">DSM 23310</strain>
    </source>
</reference>
<feature type="compositionally biased region" description="Basic and acidic residues" evidence="1">
    <location>
        <begin position="1177"/>
        <end position="1197"/>
    </location>
</feature>
<feature type="transmembrane region" description="Helical" evidence="2">
    <location>
        <begin position="15"/>
        <end position="36"/>
    </location>
</feature>
<dbReference type="PANTHER" id="PTHR45661">
    <property type="entry name" value="SURFACE ANTIGEN"/>
    <property type="match status" value="1"/>
</dbReference>
<dbReference type="RefSeq" id="WP_093752283.1">
    <property type="nucleotide sequence ID" value="NZ_FNNG01000005.1"/>
</dbReference>
<feature type="domain" description="SLH" evidence="3">
    <location>
        <begin position="1327"/>
        <end position="1384"/>
    </location>
</feature>
<keyword evidence="2" id="KW-0472">Membrane</keyword>
<gene>
    <name evidence="4" type="ORF">SAMN05660923_01455</name>
</gene>
<keyword evidence="2" id="KW-0812">Transmembrane</keyword>
<organism evidence="4 5">
    <name type="scientific">Tepidimicrobium xylanilyticum</name>
    <dbReference type="NCBI Taxonomy" id="1123352"/>
    <lineage>
        <taxon>Bacteria</taxon>
        <taxon>Bacillati</taxon>
        <taxon>Bacillota</taxon>
        <taxon>Tissierellia</taxon>
        <taxon>Tissierellales</taxon>
        <taxon>Tepidimicrobiaceae</taxon>
        <taxon>Tepidimicrobium</taxon>
    </lineage>
</organism>
<feature type="compositionally biased region" description="Basic and acidic residues" evidence="1">
    <location>
        <begin position="1146"/>
        <end position="1170"/>
    </location>
</feature>
<name>A0A1H2XIX6_9FIRM</name>
<evidence type="ECO:0000256" key="2">
    <source>
        <dbReference type="SAM" id="Phobius"/>
    </source>
</evidence>
<feature type="domain" description="SLH" evidence="3">
    <location>
        <begin position="1264"/>
        <end position="1323"/>
    </location>
</feature>
<dbReference type="Proteomes" id="UP000198828">
    <property type="component" value="Unassembled WGS sequence"/>
</dbReference>
<protein>
    <submittedName>
        <fullName evidence="4">Ig-like domain (Group 4)</fullName>
    </submittedName>
</protein>
<dbReference type="InterPro" id="IPR001119">
    <property type="entry name" value="SLH_dom"/>
</dbReference>
<dbReference type="OrthoDB" id="1699244at2"/>
<feature type="region of interest" description="Disordered" evidence="1">
    <location>
        <begin position="1146"/>
        <end position="1197"/>
    </location>
</feature>
<dbReference type="EMBL" id="FNNG01000005">
    <property type="protein sequence ID" value="SDW92795.1"/>
    <property type="molecule type" value="Genomic_DNA"/>
</dbReference>
<dbReference type="Gene3D" id="3.80.10.10">
    <property type="entry name" value="Ribonuclease Inhibitor"/>
    <property type="match status" value="5"/>
</dbReference>
<accession>A0A1H2XIX6</accession>
<keyword evidence="2" id="KW-1133">Transmembrane helix</keyword>
<evidence type="ECO:0000313" key="4">
    <source>
        <dbReference type="EMBL" id="SDW92795.1"/>
    </source>
</evidence>
<dbReference type="PROSITE" id="PS51272">
    <property type="entry name" value="SLH"/>
    <property type="match status" value="3"/>
</dbReference>
<proteinExistence type="predicted"/>
<dbReference type="PANTHER" id="PTHR45661:SF3">
    <property type="entry name" value="IG-LIKE DOMAIN-CONTAINING PROTEIN"/>
    <property type="match status" value="1"/>
</dbReference>
<dbReference type="InterPro" id="IPR026906">
    <property type="entry name" value="LRR_5"/>
</dbReference>
<evidence type="ECO:0000313" key="5">
    <source>
        <dbReference type="Proteomes" id="UP000198828"/>
    </source>
</evidence>
<dbReference type="Pfam" id="PF13306">
    <property type="entry name" value="LRR_5"/>
    <property type="match status" value="3"/>
</dbReference>
<sequence>MEQFNAIFRENIKRFIAYLLVFIMFFSILFPASVIAEEAQTDPEPEFEFLNGEITGYNGTETDVVIPETIGGEAVTAIGNNAFRNKGLTSIIIPNTVKTIGMQAFAQNNLTSIELPGNLTEMGNMAFAKNQLISVILPETLKNIPTGAFYDNQLTSVTIPEGVTHIAKIAFANNQLTSVIIPKSTEYMFSDSFKGNDNINLTYTLLVETLEGSKNIDTKGKTGESVQALKEAITEGEEVNQKPLATLDEVKEVVKKINDAIDALEDESGVKSSIKKIEPLEDIEVSLGTSEYEAKAKLPDKAIIIDSNNQKYKVDVTWLISDYDGNAVGEYTAEGIFELPEGVVQPDPPIELKVIVKIIVKSGEVQDEEWGIEDFTYEGTTITGFSENGKEKFKTNKHIVLLAVNKLGEPITEIGDRAFLGEYSTMKDPKVGINSVKIPDTVEIIGKEAFRYNCLTEIDIPDSVTTIRESAFNGNKLQSLVIPDSVIEIGSGAFTLNEIANLKLSNSLTTIPTAFSYNNLTTVSIPEGVTRIDDLAFSDNQLTEVKFPSTLKYLSGFNNNNFTSITIPENVTELGKRAFARNKITSVTIPGNVKIIGENAFWNTWHDDYLDSVIIEEGVEVIDKYAFSNNKLKDVNLPSSIRALHEKAFYQNEGYDGVVHLYTPNYENKNNLLDSNYHVINPAKIIVKYVFNDEVLKEEQIWKNLLTGEYYRIGDKDVEIIPEYDDNKYELVSNNPVTINLENKETQVVFRCRIKEVVEEVRIKAIDQVTPIVVDYGTPKEMAIRKLPYRTYIIDSKNQAHKVNLTWILEEYNGNIAGEYEAIGTFKLPEGISQSNPETKLEVVGKIIVKDKYAIPVDSEWEIEDFTYEDTTITGFSEKGLEKLTENKVLVLPEVNERGEKITCIGKRAFKNRQLTTVVIPEGLDGLIIEEGAFQDNQIEKVFIPEGVKEIDTYAFKNNRIRYIEFPRTLKKIGNNAFSDNGLICILFSKDTEDIAIDNYSFANNELINVTILKKVRKIAPDAFINNMGNGKDNKVYIYTLSEKNKWFDVSDYFKIITLAVESVEELGAIEVDYGTKIDNVNLPKKITLYLNDGEKVEVNVIWTSKDYDGNKAGEYKFIGSYDLPEGMAGEKPEISIKVVVKEELEQPKEPKEPEFPTETERPVAPEMPKKPQKPVQSEETKKTEQPKKSEELKEEISTEEITFVDLDDVPWAKKAIENLAEKGIVVGFGNNEFRPKDKLTRAQFAAILVRAFNIETTTGHSKFDDVKESHWYYEAVMNLANLKIVSGDGTGNFNPNGNITREQMIKLLIEVINIKYPEYLNTKGNLNGFKDSSTISDWAVEYMEKAVGLGLINGFEDSTIRPKEEATRAQAAVIIDRILSLLK</sequence>
<dbReference type="Pfam" id="PF07532">
    <property type="entry name" value="Big_4"/>
    <property type="match status" value="2"/>
</dbReference>
<keyword evidence="5" id="KW-1185">Reference proteome</keyword>
<dbReference type="Pfam" id="PF00395">
    <property type="entry name" value="SLH"/>
    <property type="match status" value="3"/>
</dbReference>
<dbReference type="InterPro" id="IPR032675">
    <property type="entry name" value="LRR_dom_sf"/>
</dbReference>
<evidence type="ECO:0000259" key="3">
    <source>
        <dbReference type="PROSITE" id="PS51272"/>
    </source>
</evidence>
<feature type="domain" description="SLH" evidence="3">
    <location>
        <begin position="1200"/>
        <end position="1263"/>
    </location>
</feature>